<evidence type="ECO:0000259" key="10">
    <source>
        <dbReference type="PROSITE" id="PS50928"/>
    </source>
</evidence>
<evidence type="ECO:0000313" key="11">
    <source>
        <dbReference type="EMBL" id="KGM33557.1"/>
    </source>
</evidence>
<protein>
    <submittedName>
        <fullName evidence="11">Peptide ABC transporter permease</fullName>
    </submittedName>
</protein>
<dbReference type="PROSITE" id="PS50928">
    <property type="entry name" value="ABC_TM1"/>
    <property type="match status" value="1"/>
</dbReference>
<dbReference type="InterPro" id="IPR000515">
    <property type="entry name" value="MetI-like"/>
</dbReference>
<keyword evidence="2 9" id="KW-0813">Transport</keyword>
<sequence length="290" mass="31700">MRIVGYLLRNPLSLLGILVLVGFVAVAALAPVIAPPEPYQTSPYEIPRSGFRATPQPPSARALLGTTEGQFDIYYGLVWGTRTAFKIGLGVVLISTLIGAVVGAIAAFYGGMVDEVLMRIVDVFLAVPFLIAAMVLTTLLGKGIGPMTMALTAFGWMNYARVIRSEILRVKELDYVKAARSYGTRDVRLLLRHILPNAFFPVLVLATMMTGSMVLTASALSFLGVGVEPGYADWGQLISYSRNWIVGRGDSPFRYWYTLVFPGTAIFLFVLSWSLLGDALRDILDPRLRT</sequence>
<dbReference type="GO" id="GO:0005886">
    <property type="term" value="C:plasma membrane"/>
    <property type="evidence" value="ECO:0007669"/>
    <property type="project" value="UniProtKB-SubCell"/>
</dbReference>
<proteinExistence type="inferred from homology"/>
<evidence type="ECO:0000256" key="4">
    <source>
        <dbReference type="ARBA" id="ARBA00022692"/>
    </source>
</evidence>
<evidence type="ECO:0000256" key="9">
    <source>
        <dbReference type="RuleBase" id="RU363032"/>
    </source>
</evidence>
<dbReference type="EMBL" id="JANX01000170">
    <property type="protein sequence ID" value="KGM33557.1"/>
    <property type="molecule type" value="Genomic_DNA"/>
</dbReference>
<dbReference type="InterPro" id="IPR050366">
    <property type="entry name" value="BP-dependent_transpt_permease"/>
</dbReference>
<keyword evidence="6" id="KW-0653">Protein transport</keyword>
<name>A0A0A0D9A6_9PROT</name>
<keyword evidence="4 9" id="KW-0812">Transmembrane</keyword>
<evidence type="ECO:0000256" key="3">
    <source>
        <dbReference type="ARBA" id="ARBA00022475"/>
    </source>
</evidence>
<dbReference type="GO" id="GO:0055085">
    <property type="term" value="P:transmembrane transport"/>
    <property type="evidence" value="ECO:0007669"/>
    <property type="project" value="InterPro"/>
</dbReference>
<dbReference type="AlphaFoldDB" id="A0A0A0D9A6"/>
<dbReference type="Gene3D" id="1.10.3720.10">
    <property type="entry name" value="MetI-like"/>
    <property type="match status" value="1"/>
</dbReference>
<comment type="similarity">
    <text evidence="9">Belongs to the binding-protein-dependent transport system permease family.</text>
</comment>
<keyword evidence="5" id="KW-0571">Peptide transport</keyword>
<reference evidence="11 12" key="1">
    <citation type="submission" date="2014-01" db="EMBL/GenBank/DDBJ databases">
        <title>Genome sequence determination for a cystic fibrosis isolate, Inquilinus limosus.</title>
        <authorList>
            <person name="Pino M."/>
            <person name="Di Conza J."/>
            <person name="Gutkind G."/>
        </authorList>
    </citation>
    <scope>NUCLEOTIDE SEQUENCE [LARGE SCALE GENOMIC DNA]</scope>
    <source>
        <strain evidence="11 12">MP06</strain>
    </source>
</reference>
<feature type="transmembrane region" description="Helical" evidence="9">
    <location>
        <begin position="198"/>
        <end position="223"/>
    </location>
</feature>
<dbReference type="SUPFAM" id="SSF161098">
    <property type="entry name" value="MetI-like"/>
    <property type="match status" value="1"/>
</dbReference>
<dbReference type="PANTHER" id="PTHR43386:SF1">
    <property type="entry name" value="D,D-DIPEPTIDE TRANSPORT SYSTEM PERMEASE PROTEIN DDPC-RELATED"/>
    <property type="match status" value="1"/>
</dbReference>
<feature type="transmembrane region" description="Helical" evidence="9">
    <location>
        <begin position="12"/>
        <end position="34"/>
    </location>
</feature>
<feature type="transmembrane region" description="Helical" evidence="9">
    <location>
        <begin position="87"/>
        <end position="109"/>
    </location>
</feature>
<evidence type="ECO:0000256" key="7">
    <source>
        <dbReference type="ARBA" id="ARBA00022989"/>
    </source>
</evidence>
<organism evidence="11 12">
    <name type="scientific">Inquilinus limosus MP06</name>
    <dbReference type="NCBI Taxonomy" id="1398085"/>
    <lineage>
        <taxon>Bacteria</taxon>
        <taxon>Pseudomonadati</taxon>
        <taxon>Pseudomonadota</taxon>
        <taxon>Alphaproteobacteria</taxon>
        <taxon>Rhodospirillales</taxon>
        <taxon>Rhodospirillaceae</taxon>
        <taxon>Inquilinus</taxon>
    </lineage>
</organism>
<dbReference type="InterPro" id="IPR025966">
    <property type="entry name" value="OppC_N"/>
</dbReference>
<comment type="caution">
    <text evidence="11">The sequence shown here is derived from an EMBL/GenBank/DDBJ whole genome shotgun (WGS) entry which is preliminary data.</text>
</comment>
<evidence type="ECO:0000256" key="2">
    <source>
        <dbReference type="ARBA" id="ARBA00022448"/>
    </source>
</evidence>
<keyword evidence="7 9" id="KW-1133">Transmembrane helix</keyword>
<evidence type="ECO:0000256" key="6">
    <source>
        <dbReference type="ARBA" id="ARBA00022927"/>
    </source>
</evidence>
<keyword evidence="3" id="KW-1003">Cell membrane</keyword>
<dbReference type="InterPro" id="IPR035906">
    <property type="entry name" value="MetI-like_sf"/>
</dbReference>
<feature type="domain" description="ABC transmembrane type-1" evidence="10">
    <location>
        <begin position="81"/>
        <end position="277"/>
    </location>
</feature>
<feature type="transmembrane region" description="Helical" evidence="9">
    <location>
        <begin position="255"/>
        <end position="276"/>
    </location>
</feature>
<gene>
    <name evidence="11" type="ORF">P409_15165</name>
</gene>
<dbReference type="Pfam" id="PF12911">
    <property type="entry name" value="OppC_N"/>
    <property type="match status" value="1"/>
</dbReference>
<comment type="subcellular location">
    <subcellularLocation>
        <location evidence="1 9">Cell membrane</location>
        <topology evidence="1 9">Multi-pass membrane protein</topology>
    </subcellularLocation>
</comment>
<dbReference type="CDD" id="cd06261">
    <property type="entry name" value="TM_PBP2"/>
    <property type="match status" value="1"/>
</dbReference>
<feature type="transmembrane region" description="Helical" evidence="9">
    <location>
        <begin position="143"/>
        <end position="160"/>
    </location>
</feature>
<feature type="transmembrane region" description="Helical" evidence="9">
    <location>
        <begin position="116"/>
        <end position="137"/>
    </location>
</feature>
<dbReference type="GO" id="GO:0015833">
    <property type="term" value="P:peptide transport"/>
    <property type="evidence" value="ECO:0007669"/>
    <property type="project" value="UniProtKB-KW"/>
</dbReference>
<evidence type="ECO:0000256" key="5">
    <source>
        <dbReference type="ARBA" id="ARBA00022856"/>
    </source>
</evidence>
<evidence type="ECO:0000256" key="1">
    <source>
        <dbReference type="ARBA" id="ARBA00004651"/>
    </source>
</evidence>
<keyword evidence="8 9" id="KW-0472">Membrane</keyword>
<dbReference type="Proteomes" id="UP000029995">
    <property type="component" value="Unassembled WGS sequence"/>
</dbReference>
<dbReference type="RefSeq" id="WP_034838398.1">
    <property type="nucleotide sequence ID" value="NZ_JANX01000170.1"/>
</dbReference>
<dbReference type="GO" id="GO:0015031">
    <property type="term" value="P:protein transport"/>
    <property type="evidence" value="ECO:0007669"/>
    <property type="project" value="UniProtKB-KW"/>
</dbReference>
<dbReference type="PANTHER" id="PTHR43386">
    <property type="entry name" value="OLIGOPEPTIDE TRANSPORT SYSTEM PERMEASE PROTEIN APPC"/>
    <property type="match status" value="1"/>
</dbReference>
<dbReference type="Pfam" id="PF00528">
    <property type="entry name" value="BPD_transp_1"/>
    <property type="match status" value="1"/>
</dbReference>
<evidence type="ECO:0000313" key="12">
    <source>
        <dbReference type="Proteomes" id="UP000029995"/>
    </source>
</evidence>
<accession>A0A0A0D9A6</accession>
<evidence type="ECO:0000256" key="8">
    <source>
        <dbReference type="ARBA" id="ARBA00023136"/>
    </source>
</evidence>
<dbReference type="OrthoDB" id="9766870at2"/>